<dbReference type="RefSeq" id="WP_055392503.1">
    <property type="nucleotide sequence ID" value="NZ_LCTZ01000002.1"/>
</dbReference>
<dbReference type="OrthoDB" id="9781543at2"/>
<dbReference type="STRING" id="346185.AAY42_02905"/>
<comment type="function">
    <text evidence="6">Thiol-specific peroxidase that catalyzes the reduction of hydrogen peroxide and organic hydroperoxides to water and alcohols, respectively. Plays a role in cell protection against oxidative stress by detoxifying peroxides.</text>
</comment>
<proteinExistence type="inferred from homology"/>
<dbReference type="InterPro" id="IPR013766">
    <property type="entry name" value="Thioredoxin_domain"/>
</dbReference>
<dbReference type="PANTHER" id="PTHR43110:SF1">
    <property type="entry name" value="THIOL PEROXIDASE"/>
    <property type="match status" value="1"/>
</dbReference>
<comment type="miscellaneous">
    <text evidence="6">The active site is a conserved redox-active cysteine residue, the peroxidatic cysteine (C(P)), which makes the nucleophilic attack on the peroxide substrate. The peroxide oxidizes the C(P)-SH to cysteine sulfenic acid (C(P)-SOH), which then reacts with another cysteine residue, the resolving cysteine (C(R)), to form a disulfide bridge. The disulfide is subsequently reduced by an appropriate electron donor to complete the catalytic cycle. In this atypical 2-Cys peroxiredoxin, C(R) is present in the same subunit to form an intramolecular disulfide. The disulfide is subsequently reduced by thioredoxin.</text>
</comment>
<gene>
    <name evidence="6" type="primary">tpx</name>
    <name evidence="8" type="ORF">AAY42_02905</name>
</gene>
<dbReference type="PATRIC" id="fig|1547436.3.peg.608"/>
<feature type="domain" description="Thioredoxin" evidence="7">
    <location>
        <begin position="18"/>
        <end position="167"/>
    </location>
</feature>
<protein>
    <recommendedName>
        <fullName evidence="6">Thiol peroxidase</fullName>
        <shortName evidence="6">Tpx</shortName>
        <ecNumber evidence="6">1.11.1.24</ecNumber>
    </recommendedName>
    <alternativeName>
        <fullName evidence="6">Peroxiredoxin tpx</fullName>
        <shortName evidence="6">Prx</shortName>
    </alternativeName>
    <alternativeName>
        <fullName evidence="6">Thioredoxin peroxidase</fullName>
    </alternativeName>
    <alternativeName>
        <fullName evidence="6">Thioredoxin-dependent peroxiredoxin</fullName>
    </alternativeName>
</protein>
<dbReference type="InterPro" id="IPR018219">
    <property type="entry name" value="Tpx_CS"/>
</dbReference>
<dbReference type="Proteomes" id="UP000050827">
    <property type="component" value="Unassembled WGS sequence"/>
</dbReference>
<dbReference type="AlphaFoldDB" id="A0A0Q0XJH8"/>
<comment type="subunit">
    <text evidence="6">Homodimer.</text>
</comment>
<evidence type="ECO:0000256" key="2">
    <source>
        <dbReference type="ARBA" id="ARBA00022862"/>
    </source>
</evidence>
<dbReference type="EMBL" id="LCTZ01000002">
    <property type="protein sequence ID" value="KQC28956.1"/>
    <property type="molecule type" value="Genomic_DNA"/>
</dbReference>
<dbReference type="PROSITE" id="PS51352">
    <property type="entry name" value="THIOREDOXIN_2"/>
    <property type="match status" value="1"/>
</dbReference>
<sequence>MASITLGGNPANTVGELPSLNTNAPSFTLTKSDLSEVSLSDYSDHKLVLNIFPSVDTGTCAKSVRQFNEEAAKLENTKILCISKDLPFAQARFCGAEGIENVDMLSDYKSGNFGNDYGVAFADSAFETLLSRCIVVVDESGKIVHTEQVSETADEPNYKAALDAILNA</sequence>
<reference evidence="8 9" key="1">
    <citation type="submission" date="2015-04" db="EMBL/GenBank/DDBJ databases">
        <title>Complete genome of flavobacterium.</title>
        <authorList>
            <person name="Kwon Y.M."/>
            <person name="Kim S.-J."/>
        </authorList>
    </citation>
    <scope>NUCLEOTIDE SEQUENCE [LARGE SCALE GENOMIC DNA]</scope>
    <source>
        <strain evidence="8 9">DK169</strain>
    </source>
</reference>
<accession>A0A0Q0XJH8</accession>
<dbReference type="InterPro" id="IPR013740">
    <property type="entry name" value="Redoxin"/>
</dbReference>
<keyword evidence="9" id="KW-1185">Reference proteome</keyword>
<organism evidence="8 9">
    <name type="scientific">Flagellimonas eckloniae</name>
    <dbReference type="NCBI Taxonomy" id="346185"/>
    <lineage>
        <taxon>Bacteria</taxon>
        <taxon>Pseudomonadati</taxon>
        <taxon>Bacteroidota</taxon>
        <taxon>Flavobacteriia</taxon>
        <taxon>Flavobacteriales</taxon>
        <taxon>Flavobacteriaceae</taxon>
        <taxon>Flagellimonas</taxon>
    </lineage>
</organism>
<comment type="caution">
    <text evidence="8">The sequence shown here is derived from an EMBL/GenBank/DDBJ whole genome shotgun (WGS) entry which is preliminary data.</text>
</comment>
<name>A0A0Q0XJH8_9FLAO</name>
<dbReference type="InterPro" id="IPR002065">
    <property type="entry name" value="TPX"/>
</dbReference>
<evidence type="ECO:0000256" key="1">
    <source>
        <dbReference type="ARBA" id="ARBA00022559"/>
    </source>
</evidence>
<keyword evidence="5 6" id="KW-0676">Redox-active center</keyword>
<dbReference type="EC" id="1.11.1.24" evidence="6"/>
<comment type="similarity">
    <text evidence="6">Belongs to the peroxiredoxin family. Tpx subfamily.</text>
</comment>
<evidence type="ECO:0000256" key="4">
    <source>
        <dbReference type="ARBA" id="ARBA00023157"/>
    </source>
</evidence>
<keyword evidence="3 6" id="KW-0560">Oxidoreductase</keyword>
<keyword evidence="1 6" id="KW-0575">Peroxidase</keyword>
<evidence type="ECO:0000256" key="3">
    <source>
        <dbReference type="ARBA" id="ARBA00023002"/>
    </source>
</evidence>
<dbReference type="PROSITE" id="PS01265">
    <property type="entry name" value="TPX"/>
    <property type="match status" value="1"/>
</dbReference>
<evidence type="ECO:0000256" key="5">
    <source>
        <dbReference type="ARBA" id="ARBA00023284"/>
    </source>
</evidence>
<evidence type="ECO:0000256" key="6">
    <source>
        <dbReference type="HAMAP-Rule" id="MF_00269"/>
    </source>
</evidence>
<dbReference type="GO" id="GO:0008379">
    <property type="term" value="F:thioredoxin peroxidase activity"/>
    <property type="evidence" value="ECO:0007669"/>
    <property type="project" value="UniProtKB-UniRule"/>
</dbReference>
<dbReference type="HAMAP" id="MF_00269">
    <property type="entry name" value="Tpx"/>
    <property type="match status" value="1"/>
</dbReference>
<dbReference type="InterPro" id="IPR036249">
    <property type="entry name" value="Thioredoxin-like_sf"/>
</dbReference>
<dbReference type="Gene3D" id="3.40.30.10">
    <property type="entry name" value="Glutaredoxin"/>
    <property type="match status" value="1"/>
</dbReference>
<dbReference type="InterPro" id="IPR050455">
    <property type="entry name" value="Tpx_Peroxidase_subfamily"/>
</dbReference>
<keyword evidence="2 6" id="KW-0049">Antioxidant</keyword>
<dbReference type="CDD" id="cd03014">
    <property type="entry name" value="PRX_Atyp2cys"/>
    <property type="match status" value="1"/>
</dbReference>
<evidence type="ECO:0000313" key="8">
    <source>
        <dbReference type="EMBL" id="KQC28956.1"/>
    </source>
</evidence>
<keyword evidence="4 6" id="KW-1015">Disulfide bond</keyword>
<dbReference type="PANTHER" id="PTHR43110">
    <property type="entry name" value="THIOL PEROXIDASE"/>
    <property type="match status" value="1"/>
</dbReference>
<evidence type="ECO:0000259" key="7">
    <source>
        <dbReference type="PROSITE" id="PS51352"/>
    </source>
</evidence>
<feature type="active site" description="Cysteine sulfenic acid (-SOH) intermediate" evidence="6">
    <location>
        <position position="60"/>
    </location>
</feature>
<dbReference type="SUPFAM" id="SSF52833">
    <property type="entry name" value="Thioredoxin-like"/>
    <property type="match status" value="1"/>
</dbReference>
<comment type="catalytic activity">
    <reaction evidence="6">
        <text>a hydroperoxide + [thioredoxin]-dithiol = an alcohol + [thioredoxin]-disulfide + H2O</text>
        <dbReference type="Rhea" id="RHEA:62620"/>
        <dbReference type="Rhea" id="RHEA-COMP:10698"/>
        <dbReference type="Rhea" id="RHEA-COMP:10700"/>
        <dbReference type="ChEBI" id="CHEBI:15377"/>
        <dbReference type="ChEBI" id="CHEBI:29950"/>
        <dbReference type="ChEBI" id="CHEBI:30879"/>
        <dbReference type="ChEBI" id="CHEBI:35924"/>
        <dbReference type="ChEBI" id="CHEBI:50058"/>
        <dbReference type="EC" id="1.11.1.24"/>
    </reaction>
</comment>
<dbReference type="Pfam" id="PF08534">
    <property type="entry name" value="Redoxin"/>
    <property type="match status" value="1"/>
</dbReference>
<dbReference type="NCBIfam" id="NF001808">
    <property type="entry name" value="PRK00522.1"/>
    <property type="match status" value="1"/>
</dbReference>
<feature type="disulfide bond" description="Redox-active" evidence="6">
    <location>
        <begin position="60"/>
        <end position="94"/>
    </location>
</feature>
<evidence type="ECO:0000313" key="9">
    <source>
        <dbReference type="Proteomes" id="UP000050827"/>
    </source>
</evidence>